<gene>
    <name evidence="5" type="ORF">GCM10010840_24190</name>
</gene>
<evidence type="ECO:0000256" key="2">
    <source>
        <dbReference type="SAM" id="Phobius"/>
    </source>
</evidence>
<feature type="domain" description="GGDEF" evidence="4">
    <location>
        <begin position="396"/>
        <end position="529"/>
    </location>
</feature>
<dbReference type="PANTHER" id="PTHR45138">
    <property type="entry name" value="REGULATORY COMPONENTS OF SENSORY TRANSDUCTION SYSTEM"/>
    <property type="match status" value="1"/>
</dbReference>
<evidence type="ECO:0000313" key="5">
    <source>
        <dbReference type="EMBL" id="GGL85440.1"/>
    </source>
</evidence>
<feature type="transmembrane region" description="Helical" evidence="2">
    <location>
        <begin position="143"/>
        <end position="164"/>
    </location>
</feature>
<dbReference type="CDD" id="cd00130">
    <property type="entry name" value="PAS"/>
    <property type="match status" value="1"/>
</dbReference>
<name>A0ABQ2GBZ4_9DEIO</name>
<dbReference type="InterPro" id="IPR029787">
    <property type="entry name" value="Nucleotide_cyclase"/>
</dbReference>
<dbReference type="InterPro" id="IPR043128">
    <property type="entry name" value="Rev_trsase/Diguanyl_cyclase"/>
</dbReference>
<evidence type="ECO:0000259" key="4">
    <source>
        <dbReference type="PROSITE" id="PS50887"/>
    </source>
</evidence>
<dbReference type="InterPro" id="IPR000700">
    <property type="entry name" value="PAS-assoc_C"/>
</dbReference>
<dbReference type="InterPro" id="IPR050469">
    <property type="entry name" value="Diguanylate_Cyclase"/>
</dbReference>
<dbReference type="Proteomes" id="UP000639973">
    <property type="component" value="Unassembled WGS sequence"/>
</dbReference>
<dbReference type="Pfam" id="PF08448">
    <property type="entry name" value="PAS_4"/>
    <property type="match status" value="1"/>
</dbReference>
<dbReference type="InterPro" id="IPR000014">
    <property type="entry name" value="PAS"/>
</dbReference>
<protein>
    <submittedName>
        <fullName evidence="5">GGDEF domain-containing protein</fullName>
    </submittedName>
</protein>
<dbReference type="InterPro" id="IPR013656">
    <property type="entry name" value="PAS_4"/>
</dbReference>
<reference evidence="6" key="1">
    <citation type="journal article" date="2019" name="Int. J. Syst. Evol. Microbiol.">
        <title>The Global Catalogue of Microorganisms (GCM) 10K type strain sequencing project: providing services to taxonomists for standard genome sequencing and annotation.</title>
        <authorList>
            <consortium name="The Broad Institute Genomics Platform"/>
            <consortium name="The Broad Institute Genome Sequencing Center for Infectious Disease"/>
            <person name="Wu L."/>
            <person name="Ma J."/>
        </authorList>
    </citation>
    <scope>NUCLEOTIDE SEQUENCE [LARGE SCALE GENOMIC DNA]</scope>
    <source>
        <strain evidence="6">JCM 15442</strain>
    </source>
</reference>
<dbReference type="PROSITE" id="PS50887">
    <property type="entry name" value="GGDEF"/>
    <property type="match status" value="1"/>
</dbReference>
<keyword evidence="6" id="KW-1185">Reference proteome</keyword>
<dbReference type="PANTHER" id="PTHR45138:SF9">
    <property type="entry name" value="DIGUANYLATE CYCLASE DGCM-RELATED"/>
    <property type="match status" value="1"/>
</dbReference>
<feature type="transmembrane region" description="Helical" evidence="2">
    <location>
        <begin position="176"/>
        <end position="197"/>
    </location>
</feature>
<dbReference type="InterPro" id="IPR031621">
    <property type="entry name" value="HisKA_7TM"/>
</dbReference>
<feature type="domain" description="PAC" evidence="3">
    <location>
        <begin position="296"/>
        <end position="346"/>
    </location>
</feature>
<dbReference type="Pfam" id="PF16927">
    <property type="entry name" value="HisKA_7TM"/>
    <property type="match status" value="1"/>
</dbReference>
<feature type="coiled-coil region" evidence="1">
    <location>
        <begin position="334"/>
        <end position="368"/>
    </location>
</feature>
<keyword evidence="2" id="KW-0472">Membrane</keyword>
<dbReference type="EMBL" id="BMOL01000011">
    <property type="protein sequence ID" value="GGL85440.1"/>
    <property type="molecule type" value="Genomic_DNA"/>
</dbReference>
<dbReference type="PROSITE" id="PS50113">
    <property type="entry name" value="PAC"/>
    <property type="match status" value="1"/>
</dbReference>
<keyword evidence="1" id="KW-0175">Coiled coil</keyword>
<feature type="transmembrane region" description="Helical" evidence="2">
    <location>
        <begin position="209"/>
        <end position="228"/>
    </location>
</feature>
<dbReference type="SMART" id="SM00267">
    <property type="entry name" value="GGDEF"/>
    <property type="match status" value="1"/>
</dbReference>
<dbReference type="InterPro" id="IPR035965">
    <property type="entry name" value="PAS-like_dom_sf"/>
</dbReference>
<dbReference type="RefSeq" id="WP_188972314.1">
    <property type="nucleotide sequence ID" value="NZ_BMOL01000011.1"/>
</dbReference>
<feature type="transmembrane region" description="Helical" evidence="2">
    <location>
        <begin position="66"/>
        <end position="86"/>
    </location>
</feature>
<sequence length="543" mass="60073">MSTLAQTYTLWLSCAGVLALMTAAVAWRRREVPGALGLFAYLLMVAFWTLTYAAHWSSSGPLWPQVWLLASFVGAVSSPVCVWLLTRLLTAPARRVRWPEWTAVLAVSLITVALMITNDPHGLLFGPVAGLRTAHTLLNGGPWFTVVVAHGYVLILLSVIRLIRARQESVGLYRQQVSWVLLGLTVPWAGSFVGVVWGPVFPGLDITPMSFLVTGAVFMYAVLGLRLFDLVPVARHRLIEQLPDGVVVLDQRRRVLDMNQAARRMVETQVHSPLGLPASEVFAHWSAALHDLRDLGDQQLRLALPGDRHLEVRVSSLRDDQQVVQGHMVVWRDVTEQQRAEAQIQAAHEELQQRFLEIQRLQVQLREQSLRDPLTGLHNRRYLQKQLGLLATDPEAAYSVLIFDLDHFKVINDTYGHAGGDRVLQEVAALLQRRFGEQHTLCRYGGEEFVMLLSGPPAAQVQQVAESIRRDIEDLTISHDGQTLRITASFGVATSAEHGPAPEQVLLAADRALYLAKGEGRNRVGVNPGPGQGFTPVGLAALD</sequence>
<keyword evidence="2" id="KW-1133">Transmembrane helix</keyword>
<feature type="transmembrane region" description="Helical" evidence="2">
    <location>
        <begin position="98"/>
        <end position="117"/>
    </location>
</feature>
<feature type="transmembrane region" description="Helical" evidence="2">
    <location>
        <begin position="6"/>
        <end position="27"/>
    </location>
</feature>
<feature type="transmembrane region" description="Helical" evidence="2">
    <location>
        <begin position="34"/>
        <end position="54"/>
    </location>
</feature>
<dbReference type="Gene3D" id="3.30.450.20">
    <property type="entry name" value="PAS domain"/>
    <property type="match status" value="1"/>
</dbReference>
<proteinExistence type="predicted"/>
<dbReference type="SUPFAM" id="SSF55073">
    <property type="entry name" value="Nucleotide cyclase"/>
    <property type="match status" value="1"/>
</dbReference>
<dbReference type="CDD" id="cd01949">
    <property type="entry name" value="GGDEF"/>
    <property type="match status" value="1"/>
</dbReference>
<dbReference type="InterPro" id="IPR000160">
    <property type="entry name" value="GGDEF_dom"/>
</dbReference>
<comment type="caution">
    <text evidence="5">The sequence shown here is derived from an EMBL/GenBank/DDBJ whole genome shotgun (WGS) entry which is preliminary data.</text>
</comment>
<dbReference type="Pfam" id="PF00990">
    <property type="entry name" value="GGDEF"/>
    <property type="match status" value="1"/>
</dbReference>
<dbReference type="Gene3D" id="3.30.70.270">
    <property type="match status" value="1"/>
</dbReference>
<dbReference type="NCBIfam" id="TIGR00254">
    <property type="entry name" value="GGDEF"/>
    <property type="match status" value="1"/>
</dbReference>
<keyword evidence="2" id="KW-0812">Transmembrane</keyword>
<organism evidence="5 6">
    <name type="scientific">Deinococcus aerolatus</name>
    <dbReference type="NCBI Taxonomy" id="522487"/>
    <lineage>
        <taxon>Bacteria</taxon>
        <taxon>Thermotogati</taxon>
        <taxon>Deinococcota</taxon>
        <taxon>Deinococci</taxon>
        <taxon>Deinococcales</taxon>
        <taxon>Deinococcaceae</taxon>
        <taxon>Deinococcus</taxon>
    </lineage>
</organism>
<evidence type="ECO:0000256" key="1">
    <source>
        <dbReference type="SAM" id="Coils"/>
    </source>
</evidence>
<evidence type="ECO:0000259" key="3">
    <source>
        <dbReference type="PROSITE" id="PS50113"/>
    </source>
</evidence>
<accession>A0ABQ2GBZ4</accession>
<evidence type="ECO:0000313" key="6">
    <source>
        <dbReference type="Proteomes" id="UP000639973"/>
    </source>
</evidence>
<dbReference type="SUPFAM" id="SSF55785">
    <property type="entry name" value="PYP-like sensor domain (PAS domain)"/>
    <property type="match status" value="1"/>
</dbReference>